<proteinExistence type="predicted"/>
<dbReference type="Pfam" id="PF13539">
    <property type="entry name" value="Peptidase_M15_4"/>
    <property type="match status" value="1"/>
</dbReference>
<dbReference type="InterPro" id="IPR039561">
    <property type="entry name" value="Peptidase_M15C"/>
</dbReference>
<evidence type="ECO:0000259" key="1">
    <source>
        <dbReference type="Pfam" id="PF13539"/>
    </source>
</evidence>
<dbReference type="RefSeq" id="WP_104300581.1">
    <property type="nucleotide sequence ID" value="NZ_PSNX01000002.1"/>
</dbReference>
<dbReference type="OrthoDB" id="8479979at2"/>
<dbReference type="CDD" id="cd14845">
    <property type="entry name" value="L-Ala-D-Glu_peptidase_like"/>
    <property type="match status" value="1"/>
</dbReference>
<evidence type="ECO:0000313" key="3">
    <source>
        <dbReference type="Proteomes" id="UP000238605"/>
    </source>
</evidence>
<dbReference type="Proteomes" id="UP000238605">
    <property type="component" value="Unassembled WGS sequence"/>
</dbReference>
<gene>
    <name evidence="2" type="ORF">C1704_02245</name>
</gene>
<keyword evidence="3" id="KW-1185">Reference proteome</keyword>
<accession>A0A2S5SY91</accession>
<organism evidence="2 3">
    <name type="scientific">Caldimonas caldifontis</name>
    <dbReference type="NCBI Taxonomy" id="1452508"/>
    <lineage>
        <taxon>Bacteria</taxon>
        <taxon>Pseudomonadati</taxon>
        <taxon>Pseudomonadota</taxon>
        <taxon>Betaproteobacteria</taxon>
        <taxon>Burkholderiales</taxon>
        <taxon>Sphaerotilaceae</taxon>
        <taxon>Caldimonas</taxon>
    </lineage>
</organism>
<evidence type="ECO:0000313" key="2">
    <source>
        <dbReference type="EMBL" id="PPE67706.1"/>
    </source>
</evidence>
<comment type="caution">
    <text evidence="2">The sequence shown here is derived from an EMBL/GenBank/DDBJ whole genome shotgun (WGS) entry which is preliminary data.</text>
</comment>
<dbReference type="GO" id="GO:0008233">
    <property type="term" value="F:peptidase activity"/>
    <property type="evidence" value="ECO:0007669"/>
    <property type="project" value="InterPro"/>
</dbReference>
<feature type="domain" description="Peptidase M15C" evidence="1">
    <location>
        <begin position="210"/>
        <end position="272"/>
    </location>
</feature>
<sequence>MPWILTLAILGGLALSWWALPELRAVSGEWIRRRLGAWNSRRRHRQSNEPRQPIGTEIRQHLVGLARLPENQFRWQETLMALLLVGLPPALAWWLHDERRVADHGIAHVQTRAVNDHVAWLLEGERLSPPAPPPPAVFETTEVETLRPGLAQASRDWSLLDEDFRQRLLLVFRLMQERYGYEMVLIEGYRSPQRQAQLQSMGVHVTNAGPHESYHQHGLAADSAFLRDGKLVLSEKDPWAMEGYRLYGELAESAGLTWGGRWKMRDYGHVELRSIAIGRRHHQ</sequence>
<reference evidence="2 3" key="1">
    <citation type="submission" date="2018-02" db="EMBL/GenBank/DDBJ databases">
        <title>Reclassifiation of [Polyangium] brachysporum DSM 7029 as Guopingzhaonella breviflexa gen. nov., sp. nov., a member of the family Comamonadaceae.</title>
        <authorList>
            <person name="Tang B."/>
        </authorList>
    </citation>
    <scope>NUCLEOTIDE SEQUENCE [LARGE SCALE GENOMIC DNA]</scope>
    <source>
        <strain evidence="2 3">BCRC 80649</strain>
    </source>
</reference>
<dbReference type="AlphaFoldDB" id="A0A2S5SY91"/>
<dbReference type="SUPFAM" id="SSF55166">
    <property type="entry name" value="Hedgehog/DD-peptidase"/>
    <property type="match status" value="1"/>
</dbReference>
<name>A0A2S5SY91_9BURK</name>
<dbReference type="InterPro" id="IPR009045">
    <property type="entry name" value="Zn_M74/Hedgehog-like"/>
</dbReference>
<dbReference type="EMBL" id="PSNX01000002">
    <property type="protein sequence ID" value="PPE67706.1"/>
    <property type="molecule type" value="Genomic_DNA"/>
</dbReference>
<dbReference type="Gene3D" id="3.30.1380.10">
    <property type="match status" value="1"/>
</dbReference>
<protein>
    <recommendedName>
        <fullName evidence="1">Peptidase M15C domain-containing protein</fullName>
    </recommendedName>
</protein>